<dbReference type="InterPro" id="IPR027417">
    <property type="entry name" value="P-loop_NTPase"/>
</dbReference>
<evidence type="ECO:0000256" key="1">
    <source>
        <dbReference type="ARBA" id="ARBA00010236"/>
    </source>
</evidence>
<comment type="similarity">
    <text evidence="1">Belongs to the WSCD family.</text>
</comment>
<dbReference type="AlphaFoldDB" id="A0AA41N2P9"/>
<dbReference type="Proteomes" id="UP001166674">
    <property type="component" value="Unassembled WGS sequence"/>
</dbReference>
<dbReference type="SUPFAM" id="SSF52540">
    <property type="entry name" value="P-loop containing nucleoside triphosphate hydrolases"/>
    <property type="match status" value="1"/>
</dbReference>
<dbReference type="PANTHER" id="PTHR45964:SF7">
    <property type="entry name" value="SIALATE:O-SULFOTRANSFERASE 2"/>
    <property type="match status" value="1"/>
</dbReference>
<dbReference type="InterPro" id="IPR051589">
    <property type="entry name" value="Sialate-O-sulfotransferase"/>
</dbReference>
<evidence type="ECO:0000313" key="2">
    <source>
        <dbReference type="EMBL" id="MBZ3882354.1"/>
    </source>
</evidence>
<gene>
    <name evidence="2" type="ORF">SUZIE_167535</name>
</gene>
<reference evidence="2" key="1">
    <citation type="submission" date="2020-03" db="EMBL/GenBank/DDBJ databases">
        <title>Studies in the Genomics of Life Span.</title>
        <authorList>
            <person name="Glass D."/>
        </authorList>
    </citation>
    <scope>NUCLEOTIDE SEQUENCE</scope>
    <source>
        <strain evidence="2">SUZIE</strain>
        <tissue evidence="2">Muscle</tissue>
    </source>
</reference>
<sequence length="77" mass="9185">MTNYAPWWATHTMDWLQFGKKVLAVHFKDLQQDLFVQLGRMVRLLGVAMWQDRLLWIESKKDGNFKCSGLHKLEYNT</sequence>
<name>A0AA41N2P9_SCICA</name>
<comment type="caution">
    <text evidence="2">The sequence shown here is derived from an EMBL/GenBank/DDBJ whole genome shotgun (WGS) entry which is preliminary data.</text>
</comment>
<dbReference type="PANTHER" id="PTHR45964">
    <property type="entry name" value="WSCD FAMILY MEMBER CG9164"/>
    <property type="match status" value="1"/>
</dbReference>
<dbReference type="EMBL" id="JAATJV010381627">
    <property type="protein sequence ID" value="MBZ3882354.1"/>
    <property type="molecule type" value="Genomic_DNA"/>
</dbReference>
<protein>
    <submittedName>
        <fullName evidence="2">WSC domain-containing protein 2</fullName>
    </submittedName>
</protein>
<organism evidence="2 3">
    <name type="scientific">Sciurus carolinensis</name>
    <name type="common">Eastern gray squirrel</name>
    <dbReference type="NCBI Taxonomy" id="30640"/>
    <lineage>
        <taxon>Eukaryota</taxon>
        <taxon>Metazoa</taxon>
        <taxon>Chordata</taxon>
        <taxon>Craniata</taxon>
        <taxon>Vertebrata</taxon>
        <taxon>Euteleostomi</taxon>
        <taxon>Mammalia</taxon>
        <taxon>Eutheria</taxon>
        <taxon>Euarchontoglires</taxon>
        <taxon>Glires</taxon>
        <taxon>Rodentia</taxon>
        <taxon>Sciuromorpha</taxon>
        <taxon>Sciuridae</taxon>
        <taxon>Sciurinae</taxon>
        <taxon>Sciurini</taxon>
        <taxon>Sciurus</taxon>
    </lineage>
</organism>
<evidence type="ECO:0000313" key="3">
    <source>
        <dbReference type="Proteomes" id="UP001166674"/>
    </source>
</evidence>
<keyword evidence="3" id="KW-1185">Reference proteome</keyword>
<accession>A0AA41N2P9</accession>
<proteinExistence type="inferred from homology"/>